<protein>
    <submittedName>
        <fullName evidence="1">Uncharacterized protein</fullName>
    </submittedName>
</protein>
<sequence length="91" mass="10444">KLQNLGQAKPSNVGFQASQAVDEDNYLVTFSPKKNKVERLPPTSKHMQQSLSAFHVAKDSEKYKETKKKYDFDTFKERLSEEIALKQSSHL</sequence>
<gene>
    <name evidence="1" type="ORF">ILEXP_LOCUS31350</name>
</gene>
<organism evidence="1 2">
    <name type="scientific">Ilex paraguariensis</name>
    <name type="common">yerba mate</name>
    <dbReference type="NCBI Taxonomy" id="185542"/>
    <lineage>
        <taxon>Eukaryota</taxon>
        <taxon>Viridiplantae</taxon>
        <taxon>Streptophyta</taxon>
        <taxon>Embryophyta</taxon>
        <taxon>Tracheophyta</taxon>
        <taxon>Spermatophyta</taxon>
        <taxon>Magnoliopsida</taxon>
        <taxon>eudicotyledons</taxon>
        <taxon>Gunneridae</taxon>
        <taxon>Pentapetalae</taxon>
        <taxon>asterids</taxon>
        <taxon>campanulids</taxon>
        <taxon>Aquifoliales</taxon>
        <taxon>Aquifoliaceae</taxon>
        <taxon>Ilex</taxon>
    </lineage>
</organism>
<keyword evidence="2" id="KW-1185">Reference proteome</keyword>
<proteinExistence type="predicted"/>
<dbReference type="AlphaFoldDB" id="A0ABC8SZ69"/>
<evidence type="ECO:0000313" key="2">
    <source>
        <dbReference type="Proteomes" id="UP001642360"/>
    </source>
</evidence>
<dbReference type="Proteomes" id="UP001642360">
    <property type="component" value="Unassembled WGS sequence"/>
</dbReference>
<reference evidence="1 2" key="1">
    <citation type="submission" date="2024-02" db="EMBL/GenBank/DDBJ databases">
        <authorList>
            <person name="Vignale AGUSTIN F."/>
            <person name="Sosa J E."/>
            <person name="Modenutti C."/>
        </authorList>
    </citation>
    <scope>NUCLEOTIDE SEQUENCE [LARGE SCALE GENOMIC DNA]</scope>
</reference>
<comment type="caution">
    <text evidence="1">The sequence shown here is derived from an EMBL/GenBank/DDBJ whole genome shotgun (WGS) entry which is preliminary data.</text>
</comment>
<accession>A0ABC8SZ69</accession>
<dbReference type="EMBL" id="CAUOFW020003873">
    <property type="protein sequence ID" value="CAK9162479.1"/>
    <property type="molecule type" value="Genomic_DNA"/>
</dbReference>
<name>A0ABC8SZ69_9AQUA</name>
<evidence type="ECO:0000313" key="1">
    <source>
        <dbReference type="EMBL" id="CAK9162479.1"/>
    </source>
</evidence>
<feature type="non-terminal residue" evidence="1">
    <location>
        <position position="1"/>
    </location>
</feature>
<feature type="non-terminal residue" evidence="1">
    <location>
        <position position="91"/>
    </location>
</feature>